<evidence type="ECO:0000256" key="8">
    <source>
        <dbReference type="ARBA" id="ARBA00022741"/>
    </source>
</evidence>
<gene>
    <name evidence="13" type="primary">thrB</name>
    <name evidence="16" type="ORF">JJB07_16935</name>
</gene>
<dbReference type="PANTHER" id="PTHR20861">
    <property type="entry name" value="HOMOSERINE/4-DIPHOSPHOCYTIDYL-2-C-METHYL-D-ERYTHRITOL KINASE"/>
    <property type="match status" value="1"/>
</dbReference>
<evidence type="ECO:0000256" key="1">
    <source>
        <dbReference type="ARBA" id="ARBA00005015"/>
    </source>
</evidence>
<dbReference type="GO" id="GO:0004413">
    <property type="term" value="F:homoserine kinase activity"/>
    <property type="evidence" value="ECO:0007669"/>
    <property type="project" value="UniProtKB-EC"/>
</dbReference>
<sequence length="313" mass="33058">MRTIWRVPATTANLGPGFDVLGMALNLYNEVEMEEIQQGLEITVEGEGAGLIAFDESNLVYQAALHVFEKVGRAPSGLRIHLHNEIPVTRGLGSSSAALVGGLAAANRLCGDALTREELLEIATEMEGHPDNVAPVLYGGLMIAGLVRGKWRTQRLTPPAGLCIVAAVPDFELSTEKAREVLPEKVERSHAIFTASHVGLLVSAIARNDLELFGACLEDVLHQPYREPLVPGLRDVLSAAEAAGALGAALSGAGPTLVAFTEGHREEVGHAIQDAFSAHGVKCRIMHLYPDLGGVCETVAVSNDAATVARGRG</sequence>
<dbReference type="InterPro" id="IPR006203">
    <property type="entry name" value="GHMP_knse_ATP-bd_CS"/>
</dbReference>
<evidence type="ECO:0000256" key="3">
    <source>
        <dbReference type="ARBA" id="ARBA00012078"/>
    </source>
</evidence>
<feature type="binding site" evidence="13">
    <location>
        <begin position="87"/>
        <end position="97"/>
    </location>
    <ligand>
        <name>ATP</name>
        <dbReference type="ChEBI" id="CHEBI:30616"/>
    </ligand>
</feature>
<keyword evidence="9 13" id="KW-0418">Kinase</keyword>
<dbReference type="InterPro" id="IPR014721">
    <property type="entry name" value="Ribsml_uS5_D2-typ_fold_subgr"/>
</dbReference>
<dbReference type="HAMAP" id="MF_00384">
    <property type="entry name" value="Homoser_kinase"/>
    <property type="match status" value="1"/>
</dbReference>
<feature type="domain" description="GHMP kinase N-terminal" evidence="14">
    <location>
        <begin position="58"/>
        <end position="140"/>
    </location>
</feature>
<organism evidence="16 17">
    <name type="scientific">Tumebacillus amylolyticus</name>
    <dbReference type="NCBI Taxonomy" id="2801339"/>
    <lineage>
        <taxon>Bacteria</taxon>
        <taxon>Bacillati</taxon>
        <taxon>Bacillota</taxon>
        <taxon>Bacilli</taxon>
        <taxon>Bacillales</taxon>
        <taxon>Alicyclobacillaceae</taxon>
        <taxon>Tumebacillus</taxon>
    </lineage>
</organism>
<keyword evidence="6 13" id="KW-0808">Transferase</keyword>
<evidence type="ECO:0000256" key="6">
    <source>
        <dbReference type="ARBA" id="ARBA00022679"/>
    </source>
</evidence>
<keyword evidence="13" id="KW-0963">Cytoplasm</keyword>
<dbReference type="InterPro" id="IPR000870">
    <property type="entry name" value="Homoserine_kinase"/>
</dbReference>
<comment type="function">
    <text evidence="12 13">Catalyzes the ATP-dependent phosphorylation of L-homoserine to L-homoserine phosphate.</text>
</comment>
<dbReference type="NCBIfam" id="NF002288">
    <property type="entry name" value="PRK01212.1-4"/>
    <property type="match status" value="1"/>
</dbReference>
<dbReference type="InterPro" id="IPR036554">
    <property type="entry name" value="GHMP_kinase_C_sf"/>
</dbReference>
<dbReference type="Pfam" id="PF00288">
    <property type="entry name" value="GHMP_kinases_N"/>
    <property type="match status" value="1"/>
</dbReference>
<dbReference type="PROSITE" id="PS00627">
    <property type="entry name" value="GHMP_KINASES_ATP"/>
    <property type="match status" value="1"/>
</dbReference>
<dbReference type="SUPFAM" id="SSF55060">
    <property type="entry name" value="GHMP Kinase, C-terminal domain"/>
    <property type="match status" value="1"/>
</dbReference>
<keyword evidence="17" id="KW-1185">Reference proteome</keyword>
<dbReference type="InterPro" id="IPR020568">
    <property type="entry name" value="Ribosomal_Su5_D2-typ_SF"/>
</dbReference>
<dbReference type="NCBIfam" id="TIGR00191">
    <property type="entry name" value="thrB"/>
    <property type="match status" value="1"/>
</dbReference>
<dbReference type="EMBL" id="JAEQNB010000005">
    <property type="protein sequence ID" value="MBL0388292.1"/>
    <property type="molecule type" value="Genomic_DNA"/>
</dbReference>
<keyword evidence="10 13" id="KW-0067">ATP-binding</keyword>
<dbReference type="Gene3D" id="3.30.70.890">
    <property type="entry name" value="GHMP kinase, C-terminal domain"/>
    <property type="match status" value="1"/>
</dbReference>
<comment type="catalytic activity">
    <reaction evidence="11 13">
        <text>L-homoserine + ATP = O-phospho-L-homoserine + ADP + H(+)</text>
        <dbReference type="Rhea" id="RHEA:13985"/>
        <dbReference type="ChEBI" id="CHEBI:15378"/>
        <dbReference type="ChEBI" id="CHEBI:30616"/>
        <dbReference type="ChEBI" id="CHEBI:57476"/>
        <dbReference type="ChEBI" id="CHEBI:57590"/>
        <dbReference type="ChEBI" id="CHEBI:456216"/>
        <dbReference type="EC" id="2.7.1.39"/>
    </reaction>
</comment>
<dbReference type="EC" id="2.7.1.39" evidence="3 13"/>
<dbReference type="SUPFAM" id="SSF54211">
    <property type="entry name" value="Ribosomal protein S5 domain 2-like"/>
    <property type="match status" value="1"/>
</dbReference>
<evidence type="ECO:0000256" key="7">
    <source>
        <dbReference type="ARBA" id="ARBA00022697"/>
    </source>
</evidence>
<dbReference type="Pfam" id="PF08544">
    <property type="entry name" value="GHMP_kinases_C"/>
    <property type="match status" value="1"/>
</dbReference>
<dbReference type="InterPro" id="IPR006204">
    <property type="entry name" value="GHMP_kinase_N_dom"/>
</dbReference>
<evidence type="ECO:0000256" key="2">
    <source>
        <dbReference type="ARBA" id="ARBA00007370"/>
    </source>
</evidence>
<keyword evidence="8 13" id="KW-0547">Nucleotide-binding</keyword>
<keyword evidence="5 13" id="KW-0028">Amino-acid biosynthesis</keyword>
<comment type="caution">
    <text evidence="16">The sequence shown here is derived from an EMBL/GenBank/DDBJ whole genome shotgun (WGS) entry which is preliminary data.</text>
</comment>
<evidence type="ECO:0000256" key="5">
    <source>
        <dbReference type="ARBA" id="ARBA00022605"/>
    </source>
</evidence>
<dbReference type="PRINTS" id="PR00958">
    <property type="entry name" value="HOMSERKINASE"/>
</dbReference>
<evidence type="ECO:0000256" key="4">
    <source>
        <dbReference type="ARBA" id="ARBA00017858"/>
    </source>
</evidence>
<keyword evidence="7 13" id="KW-0791">Threonine biosynthesis</keyword>
<comment type="similarity">
    <text evidence="2 13">Belongs to the GHMP kinase family. Homoserine kinase subfamily.</text>
</comment>
<name>A0ABS1JDC4_9BACL</name>
<dbReference type="Proteomes" id="UP000602284">
    <property type="component" value="Unassembled WGS sequence"/>
</dbReference>
<dbReference type="InterPro" id="IPR013750">
    <property type="entry name" value="GHMP_kinase_C_dom"/>
</dbReference>
<evidence type="ECO:0000256" key="13">
    <source>
        <dbReference type="HAMAP-Rule" id="MF_00384"/>
    </source>
</evidence>
<feature type="domain" description="GHMP kinase C-terminal" evidence="15">
    <location>
        <begin position="202"/>
        <end position="277"/>
    </location>
</feature>
<dbReference type="PANTHER" id="PTHR20861:SF1">
    <property type="entry name" value="HOMOSERINE KINASE"/>
    <property type="match status" value="1"/>
</dbReference>
<evidence type="ECO:0000256" key="11">
    <source>
        <dbReference type="ARBA" id="ARBA00049375"/>
    </source>
</evidence>
<reference evidence="16 17" key="1">
    <citation type="submission" date="2021-01" db="EMBL/GenBank/DDBJ databases">
        <title>Tumebacillus sp. strain ITR2 16S ribosomal RNA gene Genome sequencing and assembly.</title>
        <authorList>
            <person name="Kang M."/>
        </authorList>
    </citation>
    <scope>NUCLEOTIDE SEQUENCE [LARGE SCALE GENOMIC DNA]</scope>
    <source>
        <strain evidence="16 17">ITR2</strain>
    </source>
</reference>
<dbReference type="PIRSF" id="PIRSF000676">
    <property type="entry name" value="Homoser_kin"/>
    <property type="match status" value="1"/>
</dbReference>
<evidence type="ECO:0000313" key="17">
    <source>
        <dbReference type="Proteomes" id="UP000602284"/>
    </source>
</evidence>
<evidence type="ECO:0000256" key="9">
    <source>
        <dbReference type="ARBA" id="ARBA00022777"/>
    </source>
</evidence>
<accession>A0ABS1JDC4</accession>
<evidence type="ECO:0000259" key="14">
    <source>
        <dbReference type="Pfam" id="PF00288"/>
    </source>
</evidence>
<evidence type="ECO:0000313" key="16">
    <source>
        <dbReference type="EMBL" id="MBL0388292.1"/>
    </source>
</evidence>
<comment type="subcellular location">
    <subcellularLocation>
        <location evidence="13">Cytoplasm</location>
    </subcellularLocation>
</comment>
<dbReference type="Gene3D" id="3.30.230.10">
    <property type="match status" value="1"/>
</dbReference>
<proteinExistence type="inferred from homology"/>
<protein>
    <recommendedName>
        <fullName evidence="4 13">Homoserine kinase</fullName>
        <shortName evidence="13">HK</shortName>
        <shortName evidence="13">HSK</shortName>
        <ecNumber evidence="3 13">2.7.1.39</ecNumber>
    </recommendedName>
</protein>
<evidence type="ECO:0000256" key="10">
    <source>
        <dbReference type="ARBA" id="ARBA00022840"/>
    </source>
</evidence>
<evidence type="ECO:0000259" key="15">
    <source>
        <dbReference type="Pfam" id="PF08544"/>
    </source>
</evidence>
<evidence type="ECO:0000256" key="12">
    <source>
        <dbReference type="ARBA" id="ARBA00049954"/>
    </source>
</evidence>
<comment type="pathway">
    <text evidence="1 13">Amino-acid biosynthesis; L-threonine biosynthesis; L-threonine from L-aspartate: step 4/5.</text>
</comment>